<evidence type="ECO:0000256" key="2">
    <source>
        <dbReference type="SAM" id="SignalP"/>
    </source>
</evidence>
<protein>
    <submittedName>
        <fullName evidence="3">Uncharacterized protein</fullName>
    </submittedName>
</protein>
<dbReference type="EMBL" id="JAUIZM010000002">
    <property type="protein sequence ID" value="KAK1398909.1"/>
    <property type="molecule type" value="Genomic_DNA"/>
</dbReference>
<reference evidence="3" key="2">
    <citation type="submission" date="2023-05" db="EMBL/GenBank/DDBJ databases">
        <authorList>
            <person name="Schelkunov M.I."/>
        </authorList>
    </citation>
    <scope>NUCLEOTIDE SEQUENCE</scope>
    <source>
        <strain evidence="3">Hsosn_3</strain>
        <tissue evidence="3">Leaf</tissue>
    </source>
</reference>
<feature type="chain" id="PRO_5041922926" evidence="2">
    <location>
        <begin position="18"/>
        <end position="539"/>
    </location>
</feature>
<sequence length="539" mass="59110">MSFHTFFFFILLRNANCSFSALSLPTKSSKATQISGDTPPATLHKMSGNSAPASSQQSSGHEVQTPIDLSYSLSARTLSSNPLTIKLVSTRTRSEVKTRTTIHPETDSEVEMETSMEGEAPSESQGIIPACEELDTSMNANILKLLLQKHRPSCRLVIPSPGERCHRFDNFEPDQAIPSAVFSATVFRMEIPSKTTLKGHSLERAQEALRLSAELGYGASLLTDQNLKRCGFLSNKRSMNLIPTEDSKAGASNRIAVAADSIKGPGSCFNKKPKPSTPRTPGEGSSPLIRKFFIMAGNQIPEGAIAEWDKMSLSEAAKTTTWCQAQCFFHTLKRNEEMTVAARSDQKSSEKVNHVKTLLKVSDDEKKKLAYASKKLKASEAKPLKERDQLNTTVINIDAEKDALKASYTKKVQDFKKNLDSLNTTIALERSTREAAKREKFEVGYSRGVNDYIESTCDHFPSLDWTLLGDDAVKMVEEIKKKEADAAIGQEKIVQLEPEVEAQGAVDGTSLEVQMEDVEKADPAPDQDAPDSSPDNPAS</sequence>
<feature type="compositionally biased region" description="Polar residues" evidence="1">
    <location>
        <begin position="47"/>
        <end position="62"/>
    </location>
</feature>
<gene>
    <name evidence="3" type="ORF">POM88_008772</name>
</gene>
<evidence type="ECO:0000256" key="1">
    <source>
        <dbReference type="SAM" id="MobiDB-lite"/>
    </source>
</evidence>
<feature type="region of interest" description="Disordered" evidence="1">
    <location>
        <begin position="499"/>
        <end position="539"/>
    </location>
</feature>
<keyword evidence="4" id="KW-1185">Reference proteome</keyword>
<proteinExistence type="predicted"/>
<name>A0AAD8J8M0_9APIA</name>
<feature type="compositionally biased region" description="Low complexity" evidence="1">
    <location>
        <begin position="524"/>
        <end position="539"/>
    </location>
</feature>
<accession>A0AAD8J8M0</accession>
<feature type="region of interest" description="Disordered" evidence="1">
    <location>
        <begin position="266"/>
        <end position="285"/>
    </location>
</feature>
<dbReference type="AlphaFoldDB" id="A0AAD8J8M0"/>
<reference evidence="3" key="1">
    <citation type="submission" date="2023-02" db="EMBL/GenBank/DDBJ databases">
        <title>Genome of toxic invasive species Heracleum sosnowskyi carries increased number of genes despite the absence of recent whole-genome duplications.</title>
        <authorList>
            <person name="Schelkunov M."/>
            <person name="Shtratnikova V."/>
            <person name="Makarenko M."/>
            <person name="Klepikova A."/>
            <person name="Omelchenko D."/>
            <person name="Novikova G."/>
            <person name="Obukhova E."/>
            <person name="Bogdanov V."/>
            <person name="Penin A."/>
            <person name="Logacheva M."/>
        </authorList>
    </citation>
    <scope>NUCLEOTIDE SEQUENCE</scope>
    <source>
        <strain evidence="3">Hsosn_3</strain>
        <tissue evidence="3">Leaf</tissue>
    </source>
</reference>
<organism evidence="3 4">
    <name type="scientific">Heracleum sosnowskyi</name>
    <dbReference type="NCBI Taxonomy" id="360622"/>
    <lineage>
        <taxon>Eukaryota</taxon>
        <taxon>Viridiplantae</taxon>
        <taxon>Streptophyta</taxon>
        <taxon>Embryophyta</taxon>
        <taxon>Tracheophyta</taxon>
        <taxon>Spermatophyta</taxon>
        <taxon>Magnoliopsida</taxon>
        <taxon>eudicotyledons</taxon>
        <taxon>Gunneridae</taxon>
        <taxon>Pentapetalae</taxon>
        <taxon>asterids</taxon>
        <taxon>campanulids</taxon>
        <taxon>Apiales</taxon>
        <taxon>Apiaceae</taxon>
        <taxon>Apioideae</taxon>
        <taxon>apioid superclade</taxon>
        <taxon>Tordylieae</taxon>
        <taxon>Tordyliinae</taxon>
        <taxon>Heracleum</taxon>
    </lineage>
</organism>
<feature type="region of interest" description="Disordered" evidence="1">
    <location>
        <begin position="28"/>
        <end position="64"/>
    </location>
</feature>
<evidence type="ECO:0000313" key="4">
    <source>
        <dbReference type="Proteomes" id="UP001237642"/>
    </source>
</evidence>
<comment type="caution">
    <text evidence="3">The sequence shown here is derived from an EMBL/GenBank/DDBJ whole genome shotgun (WGS) entry which is preliminary data.</text>
</comment>
<dbReference type="Proteomes" id="UP001237642">
    <property type="component" value="Unassembled WGS sequence"/>
</dbReference>
<keyword evidence="2" id="KW-0732">Signal</keyword>
<feature type="signal peptide" evidence="2">
    <location>
        <begin position="1"/>
        <end position="17"/>
    </location>
</feature>
<evidence type="ECO:0000313" key="3">
    <source>
        <dbReference type="EMBL" id="KAK1398909.1"/>
    </source>
</evidence>